<dbReference type="EMBL" id="SHDO01000003">
    <property type="protein sequence ID" value="MBX6979186.1"/>
    <property type="molecule type" value="Genomic_DNA"/>
</dbReference>
<proteinExistence type="predicted"/>
<gene>
    <name evidence="2" type="ORF">EX242_02765</name>
</gene>
<evidence type="ECO:0000256" key="1">
    <source>
        <dbReference type="SAM" id="MobiDB-lite"/>
    </source>
</evidence>
<comment type="caution">
    <text evidence="2">The sequence shown here is derived from an EMBL/GenBank/DDBJ whole genome shotgun (WGS) entry which is preliminary data.</text>
</comment>
<protein>
    <submittedName>
        <fullName evidence="2">YbjN domain-containing protein</fullName>
    </submittedName>
</protein>
<dbReference type="Proteomes" id="UP000824410">
    <property type="component" value="Unassembled WGS sequence"/>
</dbReference>
<sequence length="172" mass="19217">MDSICYPDITKLREWLDQLKTSYFECDSCAALHLPHMQNIEGIFDAKLDILNNVLVLSALAELKPTAIVTLVANISQINASSLTAKVFLEINDENLPKLVVSQSFSLEAGMTYRQFCLFVQQAEDQISAIVYEIFSNNLLYANQGDFSEDDGSAEDESEFSPDDDKPSIILH</sequence>
<evidence type="ECO:0000313" key="2">
    <source>
        <dbReference type="EMBL" id="MBX6979186.1"/>
    </source>
</evidence>
<name>A0A1J0E4Y3_PRORE</name>
<dbReference type="OrthoDB" id="6398515at2"/>
<reference evidence="2" key="1">
    <citation type="submission" date="2019-02" db="EMBL/GenBank/DDBJ databases">
        <title>Genomic characterization of isolates from hospital effluents in KZN, South Africa.</title>
        <authorList>
            <person name="Ntshobeni N."/>
            <person name="Allam M."/>
            <person name="Ismail A."/>
            <person name="Amoako D."/>
            <person name="Essack S."/>
            <person name="Chenia H."/>
        </authorList>
    </citation>
    <scope>NUCLEOTIDE SEQUENCE</scope>
    <source>
        <strain evidence="2">AFE97_S1</strain>
    </source>
</reference>
<feature type="compositionally biased region" description="Acidic residues" evidence="1">
    <location>
        <begin position="148"/>
        <end position="162"/>
    </location>
</feature>
<dbReference type="Pfam" id="PF10722">
    <property type="entry name" value="YbjN"/>
    <property type="match status" value="1"/>
</dbReference>
<dbReference type="InterPro" id="IPR019660">
    <property type="entry name" value="Put_sensory_transdc_reg_YbjN"/>
</dbReference>
<feature type="region of interest" description="Disordered" evidence="1">
    <location>
        <begin position="148"/>
        <end position="172"/>
    </location>
</feature>
<accession>A0A1J0E4Y3</accession>
<evidence type="ECO:0000313" key="3">
    <source>
        <dbReference type="Proteomes" id="UP000824410"/>
    </source>
</evidence>
<dbReference type="KEGG" id="prg:RB151_012590"/>
<dbReference type="RefSeq" id="WP_042846530.1">
    <property type="nucleotide sequence ID" value="NZ_ABEXNG020000159.1"/>
</dbReference>
<organism evidence="2 3">
    <name type="scientific">Providencia rettgeri</name>
    <dbReference type="NCBI Taxonomy" id="587"/>
    <lineage>
        <taxon>Bacteria</taxon>
        <taxon>Pseudomonadati</taxon>
        <taxon>Pseudomonadota</taxon>
        <taxon>Gammaproteobacteria</taxon>
        <taxon>Enterobacterales</taxon>
        <taxon>Morganellaceae</taxon>
        <taxon>Providencia</taxon>
    </lineage>
</organism>
<feature type="compositionally biased region" description="Basic and acidic residues" evidence="1">
    <location>
        <begin position="163"/>
        <end position="172"/>
    </location>
</feature>
<dbReference type="AlphaFoldDB" id="A0A1J0E4Y3"/>